<name>A0A6M4YGD5_AERME</name>
<dbReference type="RefSeq" id="WP_171275893.1">
    <property type="nucleotide sequence ID" value="NZ_CAWPJG010000001.1"/>
</dbReference>
<reference evidence="2 3" key="1">
    <citation type="submission" date="2019-03" db="EMBL/GenBank/DDBJ databases">
        <title>Novel transposon Tn6433 accelerates the dissemination of tet(E) in Aeromonas from aerobic biofilm under oxytetracycline stress.</title>
        <authorList>
            <person name="Shi Y."/>
            <person name="Tian Z."/>
            <person name="Zhang Y."/>
            <person name="Zhang H."/>
            <person name="Yang M."/>
        </authorList>
    </citation>
    <scope>NUCLEOTIDE SEQUENCE [LARGE SCALE GENOMIC DNA]</scope>
    <source>
        <strain evidence="2 3">T0.1-19</strain>
    </source>
</reference>
<evidence type="ECO:0000313" key="3">
    <source>
        <dbReference type="Proteomes" id="UP000501427"/>
    </source>
</evidence>
<dbReference type="Pfam" id="PF01841">
    <property type="entry name" value="Transglut_core"/>
    <property type="match status" value="1"/>
</dbReference>
<accession>A0A6M4YGD5</accession>
<dbReference type="PANTHER" id="PTHR33490:SF6">
    <property type="entry name" value="SLL1049 PROTEIN"/>
    <property type="match status" value="1"/>
</dbReference>
<evidence type="ECO:0000313" key="2">
    <source>
        <dbReference type="EMBL" id="QJT21506.1"/>
    </source>
</evidence>
<dbReference type="Gene3D" id="3.10.620.30">
    <property type="match status" value="1"/>
</dbReference>
<sequence>MRLIIDHQTRYHYADVVRRSTQYLRLTPHSSARQQILSWQLELPGEATCTTDGYGNILHVLSLESPHEGILIRARGEVEIRDDAQEDEEHSLISPLSYLRPTTLTCPSEALRALAQECLPSEPTQTDLQGLMARILARMPYQPGSTDATFSADEALASGSGVCQDHTHVFLACCRHAGLPARYVSGYLYSQDSSHVAMHAWAEVWIEARWHTFDVTNLTCSANEHLKLAVGMDYLDACPVRGVRYGGGCEQLQSQARVTRLDGQQQ</sequence>
<dbReference type="PANTHER" id="PTHR33490">
    <property type="entry name" value="BLR5614 PROTEIN-RELATED"/>
    <property type="match status" value="1"/>
</dbReference>
<dbReference type="SMART" id="SM00460">
    <property type="entry name" value="TGc"/>
    <property type="match status" value="1"/>
</dbReference>
<evidence type="ECO:0000259" key="1">
    <source>
        <dbReference type="SMART" id="SM00460"/>
    </source>
</evidence>
<dbReference type="InterPro" id="IPR038765">
    <property type="entry name" value="Papain-like_cys_pep_sf"/>
</dbReference>
<dbReference type="EMBL" id="CP038441">
    <property type="protein sequence ID" value="QJT21506.1"/>
    <property type="molecule type" value="Genomic_DNA"/>
</dbReference>
<dbReference type="Pfam" id="PF08379">
    <property type="entry name" value="Bact_transglu_N"/>
    <property type="match status" value="1"/>
</dbReference>
<protein>
    <submittedName>
        <fullName evidence="2">Transglutaminase family protein</fullName>
    </submittedName>
</protein>
<gene>
    <name evidence="2" type="ORF">E4184_08670</name>
</gene>
<dbReference type="SUPFAM" id="SSF54001">
    <property type="entry name" value="Cysteine proteinases"/>
    <property type="match status" value="1"/>
</dbReference>
<dbReference type="InterPro" id="IPR002931">
    <property type="entry name" value="Transglutaminase-like"/>
</dbReference>
<feature type="domain" description="Transglutaminase-like" evidence="1">
    <location>
        <begin position="155"/>
        <end position="217"/>
    </location>
</feature>
<dbReference type="AlphaFoldDB" id="A0A6M4YGD5"/>
<proteinExistence type="predicted"/>
<dbReference type="InterPro" id="IPR013589">
    <property type="entry name" value="Bac_transglu_N"/>
</dbReference>
<organism evidence="2 3">
    <name type="scientific">Aeromonas media</name>
    <dbReference type="NCBI Taxonomy" id="651"/>
    <lineage>
        <taxon>Bacteria</taxon>
        <taxon>Pseudomonadati</taxon>
        <taxon>Pseudomonadota</taxon>
        <taxon>Gammaproteobacteria</taxon>
        <taxon>Aeromonadales</taxon>
        <taxon>Aeromonadaceae</taxon>
        <taxon>Aeromonas</taxon>
    </lineage>
</organism>
<dbReference type="Proteomes" id="UP000501427">
    <property type="component" value="Chromosome"/>
</dbReference>